<dbReference type="KEGG" id="smic:SmB9_07280"/>
<evidence type="ECO:0000313" key="2">
    <source>
        <dbReference type="Proteomes" id="UP000275727"/>
    </source>
</evidence>
<gene>
    <name evidence="1" type="ORF">SmB9_07280</name>
</gene>
<sequence>MDIARRPAARHLGLVGKQACGAMMMVEKRVAVRSTVVGGRVVRDLYKNMLMHINAHRCGVISHGQRIEARHKRYNEQQ</sequence>
<accession>A0AAD1FZZ5</accession>
<dbReference type="AlphaFoldDB" id="A0AAD1FZZ5"/>
<name>A0AAD1FZZ5_SPHMI</name>
<evidence type="ECO:0000313" key="1">
    <source>
        <dbReference type="EMBL" id="BBE33070.1"/>
    </source>
</evidence>
<dbReference type="Proteomes" id="UP000275727">
    <property type="component" value="Chromosome"/>
</dbReference>
<dbReference type="EMBL" id="AP018711">
    <property type="protein sequence ID" value="BBE33070.1"/>
    <property type="molecule type" value="Genomic_DNA"/>
</dbReference>
<proteinExistence type="predicted"/>
<protein>
    <submittedName>
        <fullName evidence="1">Uncharacterized protein</fullName>
    </submittedName>
</protein>
<organism evidence="1 2">
    <name type="scientific">Sphingosinicella microcystinivorans</name>
    <dbReference type="NCBI Taxonomy" id="335406"/>
    <lineage>
        <taxon>Bacteria</taxon>
        <taxon>Pseudomonadati</taxon>
        <taxon>Pseudomonadota</taxon>
        <taxon>Alphaproteobacteria</taxon>
        <taxon>Sphingomonadales</taxon>
        <taxon>Sphingosinicellaceae</taxon>
        <taxon>Sphingosinicella</taxon>
    </lineage>
</organism>
<reference evidence="1 2" key="1">
    <citation type="submission" date="2018-06" db="EMBL/GenBank/DDBJ databases">
        <title>Complete Genome Sequence of the Microcystin-Degrading Bacterium Sphingosinicella microcystinivorans Strain B-9.</title>
        <authorList>
            <person name="Jin H."/>
            <person name="Nishizawa T."/>
            <person name="Guo Y."/>
            <person name="Nishizawa A."/>
            <person name="Park H."/>
            <person name="Kato H."/>
            <person name="Tsuji K."/>
            <person name="Harada K."/>
        </authorList>
    </citation>
    <scope>NUCLEOTIDE SEQUENCE [LARGE SCALE GENOMIC DNA]</scope>
    <source>
        <strain evidence="1 2">B9</strain>
    </source>
</reference>